<reference evidence="2" key="1">
    <citation type="submission" date="2017-08" db="EMBL/GenBank/DDBJ databases">
        <authorList>
            <person name="Cuomo C."/>
            <person name="Billmyre B."/>
            <person name="Heitman J."/>
        </authorList>
    </citation>
    <scope>NUCLEOTIDE SEQUENCE</scope>
    <source>
        <strain evidence="2">CBS 12478</strain>
    </source>
</reference>
<dbReference type="EMBL" id="CP144057">
    <property type="protein sequence ID" value="WWD19751.1"/>
    <property type="molecule type" value="Genomic_DNA"/>
</dbReference>
<reference evidence="2" key="2">
    <citation type="submission" date="2024-01" db="EMBL/GenBank/DDBJ databases">
        <title>Comparative genomics of Cryptococcus and Kwoniella reveals pathogenesis evolution and contrasting modes of karyotype evolution via chromosome fusion or intercentromeric recombination.</title>
        <authorList>
            <person name="Coelho M.A."/>
            <person name="David-Palma M."/>
            <person name="Shea T."/>
            <person name="Bowers K."/>
            <person name="McGinley-Smith S."/>
            <person name="Mohammad A.W."/>
            <person name="Gnirke A."/>
            <person name="Yurkov A.M."/>
            <person name="Nowrousian M."/>
            <person name="Sun S."/>
            <person name="Cuomo C.A."/>
            <person name="Heitman J."/>
        </authorList>
    </citation>
    <scope>NUCLEOTIDE SEQUENCE</scope>
    <source>
        <strain evidence="2">CBS 12478</strain>
    </source>
</reference>
<evidence type="ECO:0000313" key="3">
    <source>
        <dbReference type="Proteomes" id="UP000322225"/>
    </source>
</evidence>
<feature type="compositionally biased region" description="Low complexity" evidence="1">
    <location>
        <begin position="1"/>
        <end position="29"/>
    </location>
</feature>
<proteinExistence type="predicted"/>
<dbReference type="GeneID" id="90829975"/>
<dbReference type="KEGG" id="ksn:90829975"/>
<keyword evidence="3" id="KW-1185">Reference proteome</keyword>
<dbReference type="Proteomes" id="UP000322225">
    <property type="component" value="Chromosome 7"/>
</dbReference>
<dbReference type="RefSeq" id="XP_065823512.1">
    <property type="nucleotide sequence ID" value="XM_065967440.1"/>
</dbReference>
<dbReference type="AlphaFoldDB" id="A0AAJ8MYH1"/>
<feature type="region of interest" description="Disordered" evidence="1">
    <location>
        <begin position="1"/>
        <end position="36"/>
    </location>
</feature>
<protein>
    <recommendedName>
        <fullName evidence="4">Dienelactone hydrolase domain-containing protein</fullName>
    </recommendedName>
</protein>
<name>A0AAJ8MYH1_9TREE</name>
<evidence type="ECO:0008006" key="4">
    <source>
        <dbReference type="Google" id="ProtNLM"/>
    </source>
</evidence>
<gene>
    <name evidence="2" type="ORF">CI109_104215</name>
</gene>
<sequence>MSQNSECCPPQSNSNPSKPKVPHPVSESSGYQQTGRFESIGGYDKVYVVCQASSSAPADRKTGPEDAKRALVVIYDIFGFWDTTIRVS</sequence>
<evidence type="ECO:0000313" key="2">
    <source>
        <dbReference type="EMBL" id="WWD19751.1"/>
    </source>
</evidence>
<evidence type="ECO:0000256" key="1">
    <source>
        <dbReference type="SAM" id="MobiDB-lite"/>
    </source>
</evidence>
<accession>A0AAJ8MYH1</accession>
<organism evidence="2 3">
    <name type="scientific">Kwoniella shandongensis</name>
    <dbReference type="NCBI Taxonomy" id="1734106"/>
    <lineage>
        <taxon>Eukaryota</taxon>
        <taxon>Fungi</taxon>
        <taxon>Dikarya</taxon>
        <taxon>Basidiomycota</taxon>
        <taxon>Agaricomycotina</taxon>
        <taxon>Tremellomycetes</taxon>
        <taxon>Tremellales</taxon>
        <taxon>Cryptococcaceae</taxon>
        <taxon>Kwoniella</taxon>
    </lineage>
</organism>